<dbReference type="PANTHER" id="PTHR30006">
    <property type="entry name" value="THIAMINE-BINDING PERIPLASMIC PROTEIN-RELATED"/>
    <property type="match status" value="1"/>
</dbReference>
<sequence length="359" mass="38513">MMNQRSTAPRTAILVGIAVSTLLISGCAGTAPEQSNDGESNSLVIATWGGAFTEATQDNLVAAFTEETGIDVQIVDAPGTQAAQMQQMVDAGDVQWDVLDSLSAADAYFMADAGLLEPLPEDLSTRIAAEVEPERVTDFGFTFANLGYVIACNMDTVDACPETVADFFDAEAYPGKRMYPGESYGPSSAVLLEATGDAPADADIARIADPLAAIKDDVTVWWTSGDQQDQAFRQGEADIAIARSGRVYTLIDEGMNMQVNWAGVYDPGFTSIAVDAPNRANAERYLEWLAANTEAQAGFAEQLQYSVPNPGAIDLLDETVASRLADYPENFEQLGTQDFEWYLEHKSEVDAAIRSVVQG</sequence>
<keyword evidence="3 5" id="KW-0732">Signal</keyword>
<evidence type="ECO:0000313" key="7">
    <source>
        <dbReference type="Proteomes" id="UP000831775"/>
    </source>
</evidence>
<accession>A0ABY4FS10</accession>
<keyword evidence="7" id="KW-1185">Reference proteome</keyword>
<dbReference type="Gene3D" id="3.40.190.10">
    <property type="entry name" value="Periplasmic binding protein-like II"/>
    <property type="match status" value="2"/>
</dbReference>
<dbReference type="Pfam" id="PF13416">
    <property type="entry name" value="SBP_bac_8"/>
    <property type="match status" value="1"/>
</dbReference>
<feature type="signal peptide" evidence="5">
    <location>
        <begin position="1"/>
        <end position="30"/>
    </location>
</feature>
<dbReference type="EMBL" id="CP095043">
    <property type="protein sequence ID" value="UOQ58959.1"/>
    <property type="molecule type" value="Genomic_DNA"/>
</dbReference>
<evidence type="ECO:0000256" key="3">
    <source>
        <dbReference type="ARBA" id="ARBA00022729"/>
    </source>
</evidence>
<evidence type="ECO:0000313" key="6">
    <source>
        <dbReference type="EMBL" id="UOQ58959.1"/>
    </source>
</evidence>
<dbReference type="PANTHER" id="PTHR30006:SF3">
    <property type="entry name" value="THIAMINE-BINDING PERIPLASMIC PROTEIN"/>
    <property type="match status" value="1"/>
</dbReference>
<comment type="subcellular location">
    <subcellularLocation>
        <location evidence="1">Periplasm</location>
    </subcellularLocation>
</comment>
<protein>
    <submittedName>
        <fullName evidence="6">Extracellular solute-binding protein</fullName>
    </submittedName>
</protein>
<reference evidence="6 7" key="1">
    <citation type="submission" date="2022-04" db="EMBL/GenBank/DDBJ databases">
        <title>Leucobacter sp. isolated from rhizosphere of onion.</title>
        <authorList>
            <person name="Won M."/>
            <person name="Lee C.-M."/>
            <person name="Woen H.-Y."/>
            <person name="Kwon S.-W."/>
        </authorList>
    </citation>
    <scope>NUCLEOTIDE SEQUENCE [LARGE SCALE GENOMIC DNA]</scope>
    <source>
        <strain evidence="6 7">H25R-14</strain>
    </source>
</reference>
<keyword evidence="2" id="KW-0813">Transport</keyword>
<evidence type="ECO:0000256" key="2">
    <source>
        <dbReference type="ARBA" id="ARBA00022448"/>
    </source>
</evidence>
<dbReference type="SUPFAM" id="SSF53850">
    <property type="entry name" value="Periplasmic binding protein-like II"/>
    <property type="match status" value="1"/>
</dbReference>
<evidence type="ECO:0000256" key="5">
    <source>
        <dbReference type="SAM" id="SignalP"/>
    </source>
</evidence>
<feature type="chain" id="PRO_5045110362" evidence="5">
    <location>
        <begin position="31"/>
        <end position="359"/>
    </location>
</feature>
<evidence type="ECO:0000256" key="4">
    <source>
        <dbReference type="ARBA" id="ARBA00022764"/>
    </source>
</evidence>
<evidence type="ECO:0000256" key="1">
    <source>
        <dbReference type="ARBA" id="ARBA00004418"/>
    </source>
</evidence>
<proteinExistence type="predicted"/>
<gene>
    <name evidence="6" type="ORF">MUN76_07700</name>
</gene>
<keyword evidence="4" id="KW-0574">Periplasm</keyword>
<name>A0ABY4FS10_9MICO</name>
<dbReference type="InterPro" id="IPR006059">
    <property type="entry name" value="SBP"/>
</dbReference>
<dbReference type="RefSeq" id="WP_244683733.1">
    <property type="nucleotide sequence ID" value="NZ_CP095043.1"/>
</dbReference>
<dbReference type="Proteomes" id="UP000831775">
    <property type="component" value="Chromosome"/>
</dbReference>
<dbReference type="PROSITE" id="PS51257">
    <property type="entry name" value="PROKAR_LIPOPROTEIN"/>
    <property type="match status" value="1"/>
</dbReference>
<organism evidence="6 7">
    <name type="scientific">Leucobacter rhizosphaerae</name>
    <dbReference type="NCBI Taxonomy" id="2932245"/>
    <lineage>
        <taxon>Bacteria</taxon>
        <taxon>Bacillati</taxon>
        <taxon>Actinomycetota</taxon>
        <taxon>Actinomycetes</taxon>
        <taxon>Micrococcales</taxon>
        <taxon>Microbacteriaceae</taxon>
        <taxon>Leucobacter</taxon>
    </lineage>
</organism>